<dbReference type="RefSeq" id="WP_203925110.1">
    <property type="nucleotide sequence ID" value="NZ_BOPH01000001.1"/>
</dbReference>
<evidence type="ECO:0000256" key="2">
    <source>
        <dbReference type="ARBA" id="ARBA00023002"/>
    </source>
</evidence>
<dbReference type="PANTHER" id="PTHR43708:SF5">
    <property type="entry name" value="CONSERVED EXPRESSED OXIDOREDUCTASE (EUROFUNG)-RELATED"/>
    <property type="match status" value="1"/>
</dbReference>
<dbReference type="EMBL" id="BOPH01000001">
    <property type="protein sequence ID" value="GIJ65093.1"/>
    <property type="molecule type" value="Genomic_DNA"/>
</dbReference>
<feature type="domain" description="Gfo/Idh/MocA-like oxidoreductase N-terminal" evidence="3">
    <location>
        <begin position="5"/>
        <end position="124"/>
    </location>
</feature>
<feature type="domain" description="GFO/IDH/MocA-like oxidoreductase" evidence="4">
    <location>
        <begin position="134"/>
        <end position="254"/>
    </location>
</feature>
<comment type="caution">
    <text evidence="5">The sequence shown here is derived from an EMBL/GenBank/DDBJ whole genome shotgun (WGS) entry which is preliminary data.</text>
</comment>
<name>A0A8J3ZNU8_9ACTN</name>
<evidence type="ECO:0000313" key="5">
    <source>
        <dbReference type="EMBL" id="GIJ65093.1"/>
    </source>
</evidence>
<dbReference type="Gene3D" id="3.30.360.10">
    <property type="entry name" value="Dihydrodipicolinate Reductase, domain 2"/>
    <property type="match status" value="1"/>
</dbReference>
<proteinExistence type="inferred from homology"/>
<dbReference type="InterPro" id="IPR055170">
    <property type="entry name" value="GFO_IDH_MocA-like_dom"/>
</dbReference>
<accession>A0A8J3ZNU8</accession>
<comment type="similarity">
    <text evidence="1">Belongs to the Gfo/Idh/MocA family.</text>
</comment>
<dbReference type="GO" id="GO:0000166">
    <property type="term" value="F:nucleotide binding"/>
    <property type="evidence" value="ECO:0007669"/>
    <property type="project" value="InterPro"/>
</dbReference>
<dbReference type="Pfam" id="PF22725">
    <property type="entry name" value="GFO_IDH_MocA_C3"/>
    <property type="match status" value="1"/>
</dbReference>
<evidence type="ECO:0000259" key="4">
    <source>
        <dbReference type="Pfam" id="PF22725"/>
    </source>
</evidence>
<dbReference type="AlphaFoldDB" id="A0A8J3ZNU8"/>
<keyword evidence="2" id="KW-0560">Oxidoreductase</keyword>
<dbReference type="Proteomes" id="UP000635606">
    <property type="component" value="Unassembled WGS sequence"/>
</dbReference>
<dbReference type="SUPFAM" id="SSF51735">
    <property type="entry name" value="NAD(P)-binding Rossmann-fold domains"/>
    <property type="match status" value="1"/>
</dbReference>
<dbReference type="InterPro" id="IPR036291">
    <property type="entry name" value="NAD(P)-bd_dom_sf"/>
</dbReference>
<dbReference type="GO" id="GO:0016491">
    <property type="term" value="F:oxidoreductase activity"/>
    <property type="evidence" value="ECO:0007669"/>
    <property type="project" value="UniProtKB-KW"/>
</dbReference>
<dbReference type="InterPro" id="IPR051317">
    <property type="entry name" value="Gfo/Idh/MocA_oxidoreduct"/>
</dbReference>
<evidence type="ECO:0000259" key="3">
    <source>
        <dbReference type="Pfam" id="PF01408"/>
    </source>
</evidence>
<sequence length="346" mass="37109">MNQPIRAAVVGYGLAGQVFHAPLISADPAYELSAVVTADPERSASAAARYPSTRIVPSVDALLADASSYDLVVVGSPTPTHVSVAERTLDAGLPTVVDKPMAVRVADAERLIELAARADVPLTVFQNRRWDGDFLTVRKLLREGALGEVWRFESRFEWHSTRARPQWKSGTPGTEGGGVAYDIGAHLIDQAVRLFGPVTDFYGELDARRPGAVNDDDSFVALTHESGVRSHLSMCSLVAQRGFRFRVLGSEAAYTVWGLDGQEAQLKSGMSPLDAEYGVAPPGAHGKLGRDGALTTVPTERGAYGDFYARLAVALTGNGPLPVNPVDVLEPLRILETLQRKVPPDT</sequence>
<protein>
    <submittedName>
        <fullName evidence="5">Oxidoreductase</fullName>
    </submittedName>
</protein>
<evidence type="ECO:0000313" key="6">
    <source>
        <dbReference type="Proteomes" id="UP000635606"/>
    </source>
</evidence>
<keyword evidence="6" id="KW-1185">Reference proteome</keyword>
<dbReference type="SUPFAM" id="SSF55347">
    <property type="entry name" value="Glyceraldehyde-3-phosphate dehydrogenase-like, C-terminal domain"/>
    <property type="match status" value="1"/>
</dbReference>
<dbReference type="Gene3D" id="3.40.50.720">
    <property type="entry name" value="NAD(P)-binding Rossmann-like Domain"/>
    <property type="match status" value="1"/>
</dbReference>
<gene>
    <name evidence="5" type="ORF">Voc01_000100</name>
</gene>
<dbReference type="Pfam" id="PF01408">
    <property type="entry name" value="GFO_IDH_MocA"/>
    <property type="match status" value="1"/>
</dbReference>
<organism evidence="5 6">
    <name type="scientific">Virgisporangium ochraceum</name>
    <dbReference type="NCBI Taxonomy" id="65505"/>
    <lineage>
        <taxon>Bacteria</taxon>
        <taxon>Bacillati</taxon>
        <taxon>Actinomycetota</taxon>
        <taxon>Actinomycetes</taxon>
        <taxon>Micromonosporales</taxon>
        <taxon>Micromonosporaceae</taxon>
        <taxon>Virgisporangium</taxon>
    </lineage>
</organism>
<dbReference type="InterPro" id="IPR000683">
    <property type="entry name" value="Gfo/Idh/MocA-like_OxRdtase_N"/>
</dbReference>
<reference evidence="5" key="1">
    <citation type="submission" date="2021-01" db="EMBL/GenBank/DDBJ databases">
        <title>Whole genome shotgun sequence of Virgisporangium ochraceum NBRC 16418.</title>
        <authorList>
            <person name="Komaki H."/>
            <person name="Tamura T."/>
        </authorList>
    </citation>
    <scope>NUCLEOTIDE SEQUENCE</scope>
    <source>
        <strain evidence="5">NBRC 16418</strain>
    </source>
</reference>
<dbReference type="PANTHER" id="PTHR43708">
    <property type="entry name" value="CONSERVED EXPRESSED OXIDOREDUCTASE (EUROFUNG)"/>
    <property type="match status" value="1"/>
</dbReference>
<evidence type="ECO:0000256" key="1">
    <source>
        <dbReference type="ARBA" id="ARBA00010928"/>
    </source>
</evidence>